<organism evidence="1 2">
    <name type="scientific">Lindgomyces ingoldianus</name>
    <dbReference type="NCBI Taxonomy" id="673940"/>
    <lineage>
        <taxon>Eukaryota</taxon>
        <taxon>Fungi</taxon>
        <taxon>Dikarya</taxon>
        <taxon>Ascomycota</taxon>
        <taxon>Pezizomycotina</taxon>
        <taxon>Dothideomycetes</taxon>
        <taxon>Pleosporomycetidae</taxon>
        <taxon>Pleosporales</taxon>
        <taxon>Lindgomycetaceae</taxon>
        <taxon>Lindgomyces</taxon>
    </lineage>
</organism>
<keyword evidence="1" id="KW-0378">Hydrolase</keyword>
<protein>
    <submittedName>
        <fullName evidence="1">P-loop containing nucleoside triphosphate hydrolase protein</fullName>
    </submittedName>
</protein>
<evidence type="ECO:0000313" key="2">
    <source>
        <dbReference type="Proteomes" id="UP000799755"/>
    </source>
</evidence>
<dbReference type="Proteomes" id="UP000799755">
    <property type="component" value="Unassembled WGS sequence"/>
</dbReference>
<dbReference type="EMBL" id="MU003501">
    <property type="protein sequence ID" value="KAF2472652.1"/>
    <property type="molecule type" value="Genomic_DNA"/>
</dbReference>
<keyword evidence="2" id="KW-1185">Reference proteome</keyword>
<evidence type="ECO:0000313" key="1">
    <source>
        <dbReference type="EMBL" id="KAF2472652.1"/>
    </source>
</evidence>
<reference evidence="1" key="1">
    <citation type="journal article" date="2020" name="Stud. Mycol.">
        <title>101 Dothideomycetes genomes: a test case for predicting lifestyles and emergence of pathogens.</title>
        <authorList>
            <person name="Haridas S."/>
            <person name="Albert R."/>
            <person name="Binder M."/>
            <person name="Bloem J."/>
            <person name="Labutti K."/>
            <person name="Salamov A."/>
            <person name="Andreopoulos B."/>
            <person name="Baker S."/>
            <person name="Barry K."/>
            <person name="Bills G."/>
            <person name="Bluhm B."/>
            <person name="Cannon C."/>
            <person name="Castanera R."/>
            <person name="Culley D."/>
            <person name="Daum C."/>
            <person name="Ezra D."/>
            <person name="Gonzalez J."/>
            <person name="Henrissat B."/>
            <person name="Kuo A."/>
            <person name="Liang C."/>
            <person name="Lipzen A."/>
            <person name="Lutzoni F."/>
            <person name="Magnuson J."/>
            <person name="Mondo S."/>
            <person name="Nolan M."/>
            <person name="Ohm R."/>
            <person name="Pangilinan J."/>
            <person name="Park H.-J."/>
            <person name="Ramirez L."/>
            <person name="Alfaro M."/>
            <person name="Sun H."/>
            <person name="Tritt A."/>
            <person name="Yoshinaga Y."/>
            <person name="Zwiers L.-H."/>
            <person name="Turgeon B."/>
            <person name="Goodwin S."/>
            <person name="Spatafora J."/>
            <person name="Crous P."/>
            <person name="Grigoriev I."/>
        </authorList>
    </citation>
    <scope>NUCLEOTIDE SEQUENCE</scope>
    <source>
        <strain evidence="1">ATCC 200398</strain>
    </source>
</reference>
<accession>A0ACB6R0T4</accession>
<sequence length="524" mass="59292">MSPGLASNSQFSTRSVIVALREGVPHDQLEDYFGHHSRASSNIIRLQINDPVDGFPPIFYATARNDDRIIHLFARHGADVNSSFGHPPIPLLAFAVLHAKTIAAETTLCVATLLSLGAEAAAFPRAFFSPFQRDLPETGPEEDELDDMDDPRRAWCRGLDLRGRIAETLNLTQRYHLDKSARLAKPTDRQRQIAQRNHCEALFGVPYFMIGQMAATDMLKDNFLHYMLRRQFQPMVMVFAGPSGHGKTELARRLGALLNLELHVSDCTIVARENELFGPRKPYIGAEEGTPLNNFLARKNGQRCIVFLDEFEKTTQEVWNALLIPFDKGEYQDRRTLKTVNCSKTIWIMATNALDEDIMQFCEKNEGVFDQDDPFKRELLLDDLTEAMKDKFKELFKPPLTGRISAFIPFLPFSPPETYVGAHKYLLELMGEVRRPVNTSFGEEEQLLGDINLKVRQDASVCSILSQGYDPELGIRSLKKVVREKVATQLDSVYMATQGTIVEGQGMQDYEVYAYNNRIKIKPV</sequence>
<proteinExistence type="predicted"/>
<comment type="caution">
    <text evidence="1">The sequence shown here is derived from an EMBL/GenBank/DDBJ whole genome shotgun (WGS) entry which is preliminary data.</text>
</comment>
<gene>
    <name evidence="1" type="ORF">BDR25DRAFT_324030</name>
</gene>
<name>A0ACB6R0T4_9PLEO</name>